<dbReference type="GO" id="GO:0055085">
    <property type="term" value="P:transmembrane transport"/>
    <property type="evidence" value="ECO:0007669"/>
    <property type="project" value="TreeGrafter"/>
</dbReference>
<feature type="compositionally biased region" description="Basic and acidic residues" evidence="6">
    <location>
        <begin position="380"/>
        <end position="389"/>
    </location>
</feature>
<evidence type="ECO:0000313" key="9">
    <source>
        <dbReference type="Proteomes" id="UP001320178"/>
    </source>
</evidence>
<evidence type="ECO:0000256" key="7">
    <source>
        <dbReference type="SAM" id="Phobius"/>
    </source>
</evidence>
<feature type="region of interest" description="Disordered" evidence="6">
    <location>
        <begin position="351"/>
        <end position="389"/>
    </location>
</feature>
<evidence type="ECO:0000256" key="6">
    <source>
        <dbReference type="SAM" id="MobiDB-lite"/>
    </source>
</evidence>
<reference evidence="8" key="1">
    <citation type="submission" date="2020-05" db="EMBL/GenBank/DDBJ databases">
        <authorList>
            <person name="Wang L."/>
            <person name="Shao Z."/>
        </authorList>
    </citation>
    <scope>NUCLEOTIDE SEQUENCE</scope>
    <source>
        <strain evidence="8">MCCC 1A05776</strain>
    </source>
</reference>
<comment type="caution">
    <text evidence="8">The sequence shown here is derived from an EMBL/GenBank/DDBJ whole genome shotgun (WGS) entry which is preliminary data.</text>
</comment>
<feature type="transmembrane region" description="Helical" evidence="7">
    <location>
        <begin position="139"/>
        <end position="166"/>
    </location>
</feature>
<keyword evidence="5 7" id="KW-0472">Membrane</keyword>
<evidence type="ECO:0000256" key="2">
    <source>
        <dbReference type="ARBA" id="ARBA00009773"/>
    </source>
</evidence>
<keyword evidence="3 7" id="KW-0812">Transmembrane</keyword>
<feature type="transmembrane region" description="Helical" evidence="7">
    <location>
        <begin position="264"/>
        <end position="284"/>
    </location>
</feature>
<dbReference type="Proteomes" id="UP001320178">
    <property type="component" value="Unassembled WGS sequence"/>
</dbReference>
<dbReference type="InterPro" id="IPR002549">
    <property type="entry name" value="AI-2E-like"/>
</dbReference>
<dbReference type="GO" id="GO:0016020">
    <property type="term" value="C:membrane"/>
    <property type="evidence" value="ECO:0007669"/>
    <property type="project" value="UniProtKB-SubCell"/>
</dbReference>
<comment type="similarity">
    <text evidence="2">Belongs to the autoinducer-2 exporter (AI-2E) (TC 2.A.86) family.</text>
</comment>
<proteinExistence type="inferred from homology"/>
<evidence type="ECO:0000256" key="1">
    <source>
        <dbReference type="ARBA" id="ARBA00004141"/>
    </source>
</evidence>
<accession>A0AAW4YT64</accession>
<feature type="transmembrane region" description="Helical" evidence="7">
    <location>
        <begin position="304"/>
        <end position="330"/>
    </location>
</feature>
<feature type="transmembrane region" description="Helical" evidence="7">
    <location>
        <begin position="12"/>
        <end position="30"/>
    </location>
</feature>
<sequence length="389" mass="42060">MLHRDDNVRYGLPLTLTLALAALVIIVAGIRAGADLIIPILLGLFIAVICTSPVNWLQRLGLSPRLAVLVTLLVIGGFLSLVGLLVVNAFGTFIEALPGIERRLYEHYLNVLDSLAAMGLAINPDTLAGLVEGEDEGGWLSFLLGGLGNLLMQSMVVALLVVFMLFETLNFRRKVAYALDDPEASLRRFQEFSETLKRYLAVKTLVSLLTGVMAWLACLLAGVDFPLLWGVLAFALNYIPNIGSAIAAVPPVLLLLLSQDGGLASAFGLAMAYLGINFVLGNLVEPRLMGRALGLSTFVAFLSLVVWGWMLGVVGMLLSVVLTMTLKIALDSHPQTRWMAYMLGPGKRPMSDRIAAEGAPSEPVLDDDEARHSSRMTKTPRPEPGRDER</sequence>
<dbReference type="PANTHER" id="PTHR21716">
    <property type="entry name" value="TRANSMEMBRANE PROTEIN"/>
    <property type="match status" value="1"/>
</dbReference>
<feature type="transmembrane region" description="Helical" evidence="7">
    <location>
        <begin position="66"/>
        <end position="94"/>
    </location>
</feature>
<reference evidence="8" key="2">
    <citation type="journal article" date="2021" name="Front. Microbiol.">
        <title>Aerobic Denitrification and Heterotrophic Sulfur Oxidation in the Genus Halomonas Revealed by Six Novel Species Characterizations and Genome-Based Analysis.</title>
        <authorList>
            <person name="Wang L."/>
            <person name="Shao Z."/>
        </authorList>
    </citation>
    <scope>NUCLEOTIDE SEQUENCE</scope>
    <source>
        <strain evidence="8">MCCC 1A05776</strain>
    </source>
</reference>
<organism evidence="8 9">
    <name type="scientific">Billgrantia desiderata</name>
    <dbReference type="NCBI Taxonomy" id="52021"/>
    <lineage>
        <taxon>Bacteria</taxon>
        <taxon>Pseudomonadati</taxon>
        <taxon>Pseudomonadota</taxon>
        <taxon>Gammaproteobacteria</taxon>
        <taxon>Oceanospirillales</taxon>
        <taxon>Halomonadaceae</taxon>
        <taxon>Billgrantia</taxon>
    </lineage>
</organism>
<feature type="transmembrane region" description="Helical" evidence="7">
    <location>
        <begin position="238"/>
        <end position="257"/>
    </location>
</feature>
<feature type="transmembrane region" description="Helical" evidence="7">
    <location>
        <begin position="36"/>
        <end position="54"/>
    </location>
</feature>
<evidence type="ECO:0000313" key="8">
    <source>
        <dbReference type="EMBL" id="MCE8051447.1"/>
    </source>
</evidence>
<name>A0AAW4YT64_9GAMM</name>
<dbReference type="EMBL" id="JABFTS010000003">
    <property type="protein sequence ID" value="MCE8051447.1"/>
    <property type="molecule type" value="Genomic_DNA"/>
</dbReference>
<evidence type="ECO:0000256" key="5">
    <source>
        <dbReference type="ARBA" id="ARBA00023136"/>
    </source>
</evidence>
<dbReference type="PANTHER" id="PTHR21716:SF64">
    <property type="entry name" value="AI-2 TRANSPORT PROTEIN TQSA"/>
    <property type="match status" value="1"/>
</dbReference>
<protein>
    <submittedName>
        <fullName evidence="8">AI-2E family transporter</fullName>
    </submittedName>
</protein>
<dbReference type="AlphaFoldDB" id="A0AAW4YT64"/>
<comment type="subcellular location">
    <subcellularLocation>
        <location evidence="1">Membrane</location>
        <topology evidence="1">Multi-pass membrane protein</topology>
    </subcellularLocation>
</comment>
<feature type="transmembrane region" description="Helical" evidence="7">
    <location>
        <begin position="205"/>
        <end position="232"/>
    </location>
</feature>
<gene>
    <name evidence="8" type="ORF">HOP61_09095</name>
</gene>
<dbReference type="RefSeq" id="WP_103968436.1">
    <property type="nucleotide sequence ID" value="NZ_FNVC01000003.1"/>
</dbReference>
<dbReference type="Pfam" id="PF01594">
    <property type="entry name" value="AI-2E_transport"/>
    <property type="match status" value="1"/>
</dbReference>
<evidence type="ECO:0000256" key="3">
    <source>
        <dbReference type="ARBA" id="ARBA00022692"/>
    </source>
</evidence>
<keyword evidence="4 7" id="KW-1133">Transmembrane helix</keyword>
<evidence type="ECO:0000256" key="4">
    <source>
        <dbReference type="ARBA" id="ARBA00022989"/>
    </source>
</evidence>